<evidence type="ECO:0000313" key="2">
    <source>
        <dbReference type="EMBL" id="TXC66646.1"/>
    </source>
</evidence>
<gene>
    <name evidence="2" type="ORF">FSC37_14945</name>
</gene>
<dbReference type="AlphaFoldDB" id="A0A5C6U4E7"/>
<evidence type="ECO:0000313" key="3">
    <source>
        <dbReference type="Proteomes" id="UP000321832"/>
    </source>
</evidence>
<organism evidence="2 3">
    <name type="scientific">Piscinibacter aquaticus</name>
    <dbReference type="NCBI Taxonomy" id="392597"/>
    <lineage>
        <taxon>Bacteria</taxon>
        <taxon>Pseudomonadati</taxon>
        <taxon>Pseudomonadota</taxon>
        <taxon>Betaproteobacteria</taxon>
        <taxon>Burkholderiales</taxon>
        <taxon>Sphaerotilaceae</taxon>
        <taxon>Piscinibacter</taxon>
    </lineage>
</organism>
<reference evidence="2 3" key="1">
    <citation type="submission" date="2019-08" db="EMBL/GenBank/DDBJ databases">
        <authorList>
            <person name="Khan S.A."/>
            <person name="Jeon C.O."/>
            <person name="Jeong S.E."/>
        </authorList>
    </citation>
    <scope>NUCLEOTIDE SEQUENCE [LARGE SCALE GENOMIC DNA]</scope>
    <source>
        <strain evidence="3">IMCC1728</strain>
    </source>
</reference>
<protein>
    <submittedName>
        <fullName evidence="2">Uncharacterized protein</fullName>
    </submittedName>
</protein>
<dbReference type="Proteomes" id="UP000321832">
    <property type="component" value="Unassembled WGS sequence"/>
</dbReference>
<evidence type="ECO:0000256" key="1">
    <source>
        <dbReference type="SAM" id="MobiDB-lite"/>
    </source>
</evidence>
<accession>A0A5C6U4E7</accession>
<sequence>MQRDVFRKTDAGHAEIRSRSLGFDARTRGLLILINGELTVAELAARVGFDPTEMLVRFVGAGLVERVASAAPKLRPAPPPPAPAVAKPPAGAPTAPAPPAELMPTDAAAAGGAAR</sequence>
<comment type="caution">
    <text evidence="2">The sequence shown here is derived from an EMBL/GenBank/DDBJ whole genome shotgun (WGS) entry which is preliminary data.</text>
</comment>
<feature type="compositionally biased region" description="Low complexity" evidence="1">
    <location>
        <begin position="84"/>
        <end position="94"/>
    </location>
</feature>
<name>A0A5C6U4E7_9BURK</name>
<feature type="region of interest" description="Disordered" evidence="1">
    <location>
        <begin position="71"/>
        <end position="115"/>
    </location>
</feature>
<dbReference type="EMBL" id="VOPW01000001">
    <property type="protein sequence ID" value="TXC66646.1"/>
    <property type="molecule type" value="Genomic_DNA"/>
</dbReference>
<proteinExistence type="predicted"/>
<keyword evidence="3" id="KW-1185">Reference proteome</keyword>